<dbReference type="GO" id="GO:0016747">
    <property type="term" value="F:acyltransferase activity, transferring groups other than amino-acyl groups"/>
    <property type="evidence" value="ECO:0007669"/>
    <property type="project" value="InterPro"/>
</dbReference>
<keyword evidence="1" id="KW-0808">Transferase</keyword>
<proteinExistence type="predicted"/>
<evidence type="ECO:0000256" key="2">
    <source>
        <dbReference type="ARBA" id="ARBA00023315"/>
    </source>
</evidence>
<dbReference type="Proteomes" id="UP000002971">
    <property type="component" value="Unassembled WGS sequence"/>
</dbReference>
<dbReference type="Gene3D" id="3.40.630.30">
    <property type="match status" value="1"/>
</dbReference>
<dbReference type="PROSITE" id="PS51186">
    <property type="entry name" value="GNAT"/>
    <property type="match status" value="1"/>
</dbReference>
<gene>
    <name evidence="4" type="ORF">LRU_01940</name>
</gene>
<name>F7R2K8_9LACO</name>
<organism evidence="4 5">
    <name type="scientific">Ligilactobacillus ruminis SPM0211</name>
    <dbReference type="NCBI Taxonomy" id="1040964"/>
    <lineage>
        <taxon>Bacteria</taxon>
        <taxon>Bacillati</taxon>
        <taxon>Bacillota</taxon>
        <taxon>Bacilli</taxon>
        <taxon>Lactobacillales</taxon>
        <taxon>Lactobacillaceae</taxon>
        <taxon>Ligilactobacillus</taxon>
    </lineage>
</organism>
<dbReference type="EMBL" id="AFOJ01000007">
    <property type="protein sequence ID" value="EGM50258.1"/>
    <property type="molecule type" value="Genomic_DNA"/>
</dbReference>
<dbReference type="PANTHER" id="PTHR43800">
    <property type="entry name" value="PEPTIDYL-LYSINE N-ACETYLTRANSFERASE YJAB"/>
    <property type="match status" value="1"/>
</dbReference>
<dbReference type="NCBIfam" id="NF007853">
    <property type="entry name" value="PRK10562.1"/>
    <property type="match status" value="1"/>
</dbReference>
<reference evidence="4 5" key="1">
    <citation type="journal article" date="2011" name="J. Bacteriol.">
        <title>Genome Sequence of Lactobacillus ruminis SPM0211, Isolated from a Fecal Sample from a Healthy Korean.</title>
        <authorList>
            <person name="Lee S."/>
            <person name="Cho Y.J."/>
            <person name="Lee A.H."/>
            <person name="Chun J."/>
            <person name="Ha N.J."/>
            <person name="Ko G."/>
        </authorList>
    </citation>
    <scope>NUCLEOTIDE SEQUENCE [LARGE SCALE GENOMIC DNA]</scope>
    <source>
        <strain evidence="4 5">SPM0211</strain>
    </source>
</reference>
<dbReference type="SUPFAM" id="SSF55729">
    <property type="entry name" value="Acyl-CoA N-acyltransferases (Nat)"/>
    <property type="match status" value="1"/>
</dbReference>
<dbReference type="InterPro" id="IPR016181">
    <property type="entry name" value="Acyl_CoA_acyltransferase"/>
</dbReference>
<feature type="domain" description="N-acetyltransferase" evidence="3">
    <location>
        <begin position="47"/>
        <end position="188"/>
    </location>
</feature>
<comment type="caution">
    <text evidence="4">The sequence shown here is derived from an EMBL/GenBank/DDBJ whole genome shotgun (WGS) entry which is preliminary data.</text>
</comment>
<evidence type="ECO:0000313" key="5">
    <source>
        <dbReference type="Proteomes" id="UP000002971"/>
    </source>
</evidence>
<dbReference type="PANTHER" id="PTHR43800:SF1">
    <property type="entry name" value="PEPTIDYL-LYSINE N-ACETYLTRANSFERASE YJAB"/>
    <property type="match status" value="1"/>
</dbReference>
<dbReference type="AlphaFoldDB" id="F7R2K8"/>
<dbReference type="Pfam" id="PF13508">
    <property type="entry name" value="Acetyltransf_7"/>
    <property type="match status" value="1"/>
</dbReference>
<dbReference type="InterPro" id="IPR000182">
    <property type="entry name" value="GNAT_dom"/>
</dbReference>
<accession>F7R2K8</accession>
<protein>
    <recommendedName>
        <fullName evidence="3">N-acetyltransferase domain-containing protein</fullName>
    </recommendedName>
</protein>
<dbReference type="CDD" id="cd04301">
    <property type="entry name" value="NAT_SF"/>
    <property type="match status" value="1"/>
</dbReference>
<evidence type="ECO:0000256" key="1">
    <source>
        <dbReference type="ARBA" id="ARBA00022679"/>
    </source>
</evidence>
<evidence type="ECO:0000259" key="3">
    <source>
        <dbReference type="PROSITE" id="PS51186"/>
    </source>
</evidence>
<keyword evidence="2" id="KW-0012">Acyltransferase</keyword>
<sequence>MNSTGIRSSCSSSLFLRARLSPASFQFHSAVSVSALDLNSSLWRVTVMIREFQRDDINKVADIWLDTNIKAHNFIPAEYWKSNFKSVKEALLLAEVYVYEYDTEIQGFIGLNDEYVEGVFVSDEMQSQGIGKILLNYAKDKRNKLHLNVYQKNARAISFYKREGFEIQHSGLDEATGEKDYVMTWQRK</sequence>
<evidence type="ECO:0000313" key="4">
    <source>
        <dbReference type="EMBL" id="EGM50258.1"/>
    </source>
</evidence>